<evidence type="ECO:0000313" key="2">
    <source>
        <dbReference type="EMBL" id="ARU54514.1"/>
    </source>
</evidence>
<keyword evidence="3" id="KW-1185">Reference proteome</keyword>
<feature type="signal peptide" evidence="1">
    <location>
        <begin position="1"/>
        <end position="27"/>
    </location>
</feature>
<proteinExistence type="predicted"/>
<protein>
    <recommendedName>
        <fullName evidence="4">Lipoprotein</fullName>
    </recommendedName>
</protein>
<dbReference type="Proteomes" id="UP000196027">
    <property type="component" value="Chromosome"/>
</dbReference>
<gene>
    <name evidence="2" type="ORF">OLMES_0410</name>
</gene>
<name>A0A1Y0I4Y4_9GAMM</name>
<feature type="chain" id="PRO_5012598249" description="Lipoprotein" evidence="1">
    <location>
        <begin position="28"/>
        <end position="439"/>
    </location>
</feature>
<dbReference type="PROSITE" id="PS51257">
    <property type="entry name" value="PROKAR_LIPOPROTEIN"/>
    <property type="match status" value="1"/>
</dbReference>
<dbReference type="EMBL" id="CP021425">
    <property type="protein sequence ID" value="ARU54514.1"/>
    <property type="molecule type" value="Genomic_DNA"/>
</dbReference>
<evidence type="ECO:0000313" key="3">
    <source>
        <dbReference type="Proteomes" id="UP000196027"/>
    </source>
</evidence>
<dbReference type="KEGG" id="ome:OLMES_0410"/>
<evidence type="ECO:0000256" key="1">
    <source>
        <dbReference type="SAM" id="SignalP"/>
    </source>
</evidence>
<sequence length="439" mass="49311">MGKRLTNLCVWLCLSLFLYGCSSTQIAIKTKPPGAEVRLINNQGQLKAKVVSDVSYKIENSNDYFTQDGVETTWVHALATKEGYRPGVKTLAGIRNGEKNDGLAIIALDKLDSTIAFETSPPGAKITFYQNKDEARTDWNSNKALPLLSKEYVPLARNNANLPPNISRTIELVEDHLKDVDYTADPVHRKFINTPFHQQYTADTVNQEFANIGAVKVEKEGYLPVIKEISIKGGESNVFAFQLQPWTTSLKVISEPEGVEIEDIARGTAFGYMGETPLIRKFTYDETAERKSTFWPRQKIMLMLRATKAGYEDEHVQVEIPFGEEIPIKVSLKRQSSEITFQSDPAGAHVYVKRIASRQVYDQSSGKLKDVPLVHWKHLGSTPFTYYMDPADPLLHGDVLKFERSGFKVDQAETYKAGVVNYHRVLVPLGDVIHNQALE</sequence>
<reference evidence="2 3" key="1">
    <citation type="submission" date="2017-05" db="EMBL/GenBank/DDBJ databases">
        <title>Genomic insights into alkan degradation activity of Oleiphilus messinensis.</title>
        <authorList>
            <person name="Kozyavkin S.A."/>
            <person name="Slesarev A.I."/>
            <person name="Golyshin P.N."/>
            <person name="Korzhenkov A."/>
            <person name="Golyshina O.N."/>
            <person name="Toshchakov S.V."/>
        </authorList>
    </citation>
    <scope>NUCLEOTIDE SEQUENCE [LARGE SCALE GENOMIC DNA]</scope>
    <source>
        <strain evidence="2 3">ME102</strain>
    </source>
</reference>
<dbReference type="AlphaFoldDB" id="A0A1Y0I4Y4"/>
<evidence type="ECO:0008006" key="4">
    <source>
        <dbReference type="Google" id="ProtNLM"/>
    </source>
</evidence>
<accession>A0A1Y0I4Y4</accession>
<organism evidence="2 3">
    <name type="scientific">Oleiphilus messinensis</name>
    <dbReference type="NCBI Taxonomy" id="141451"/>
    <lineage>
        <taxon>Bacteria</taxon>
        <taxon>Pseudomonadati</taxon>
        <taxon>Pseudomonadota</taxon>
        <taxon>Gammaproteobacteria</taxon>
        <taxon>Oceanospirillales</taxon>
        <taxon>Oleiphilaceae</taxon>
        <taxon>Oleiphilus</taxon>
    </lineage>
</organism>
<dbReference type="RefSeq" id="WP_087459708.1">
    <property type="nucleotide sequence ID" value="NZ_CP021425.1"/>
</dbReference>
<keyword evidence="1" id="KW-0732">Signal</keyword>